<dbReference type="InterPro" id="IPR051000">
    <property type="entry name" value="Homeobox_DNA-bind_prot"/>
</dbReference>
<feature type="compositionally biased region" description="Pro residues" evidence="7">
    <location>
        <begin position="69"/>
        <end position="79"/>
    </location>
</feature>
<evidence type="ECO:0000313" key="9">
    <source>
        <dbReference type="EMBL" id="KAH6594059.1"/>
    </source>
</evidence>
<dbReference type="Pfam" id="PF00046">
    <property type="entry name" value="Homeodomain"/>
    <property type="match status" value="1"/>
</dbReference>
<evidence type="ECO:0000256" key="5">
    <source>
        <dbReference type="PROSITE-ProRule" id="PRU00108"/>
    </source>
</evidence>
<dbReference type="PROSITE" id="PS50071">
    <property type="entry name" value="HOMEOBOX_2"/>
    <property type="match status" value="1"/>
</dbReference>
<feature type="region of interest" description="Disordered" evidence="7">
    <location>
        <begin position="517"/>
        <end position="543"/>
    </location>
</feature>
<keyword evidence="2 5" id="KW-0238">DNA-binding</keyword>
<sequence>MHQSRQLLPTSSGVSCSHYTTYPAGIRTNASTLSDRPKNMQRVAAGDPSVLGIPSGITAAETASAAILPPSPSVTPSPPMAGQQRLPPTSTAQSYSYGYNLLNSSSNYGYNSLNSIINNNNNNISSSNSVMDPISGSLYEPVYTNDYGQLSPASPNVTASTDHTSQQRHNHDPIKPPLPNNRVTADALCTKGSASINVKTAPPSTLSKGRSMTHSTLDDKPILFVSVDPSRYGPGEPYAYRNEKRPKRFRATAEQGQLLMEAFCSNHTPDLAERSRIATAIGMPMRTVQVWFQNKRSKMRSLERAVQYIRTEPTLLPQSLHDPRGSGSITVNTSKKVLRRTVDAVKKLPALQSHRTKIPSGRSGITATSSSSSSSHSLTHTPNPPILGFDKPDSSRYPPPTTALPTTHAAPAAILTRLSSSDPSALGRSYSSGISTGDINNGMTHSDGQSVSLPFYSLIPLEGGSSSMPIHHQRLHQDIHIQQQQPHFHSQSYPFQEEDAIAMQQLLQQQLLEQQQQQQQQQQQSNSTGISTESSTASPSATSTILSGPYLASSTLDSLHVSTSPHSNAIQSSIDLSPPSSVLTMSGLFSPFNALSTPPHVTPADMNASHLELAYRDLLQQQQHAMLDLIPFSLPHHASQDTHHQPPIKDSLVNRVDDSALASQQSSLCTNPTQNPSLRTLFDTHEVMSDFAYSQNLLQGTLPLFPMYHSVYPSSSFQATGFPHAFTLQQQPFISSMYNLIQPSTAMQGVFDPAATSVPSTVLPFSQGDIASNLCTELPIG</sequence>
<evidence type="ECO:0000256" key="7">
    <source>
        <dbReference type="SAM" id="MobiDB-lite"/>
    </source>
</evidence>
<keyword evidence="3 5" id="KW-0371">Homeobox</keyword>
<dbReference type="Proteomes" id="UP001648503">
    <property type="component" value="Unassembled WGS sequence"/>
</dbReference>
<evidence type="ECO:0000256" key="3">
    <source>
        <dbReference type="ARBA" id="ARBA00023155"/>
    </source>
</evidence>
<dbReference type="PANTHER" id="PTHR24324:SF5">
    <property type="entry name" value="HEMATOPOIETICALLY-EXPRESSED HOMEOBOX PROTEIN HHEX"/>
    <property type="match status" value="1"/>
</dbReference>
<feature type="region of interest" description="Disordered" evidence="7">
    <location>
        <begin position="146"/>
        <end position="181"/>
    </location>
</feature>
<feature type="compositionally biased region" description="Low complexity" evidence="7">
    <location>
        <begin position="531"/>
        <end position="543"/>
    </location>
</feature>
<organism evidence="9 10">
    <name type="scientific">Batrachochytrium salamandrivorans</name>
    <dbReference type="NCBI Taxonomy" id="1357716"/>
    <lineage>
        <taxon>Eukaryota</taxon>
        <taxon>Fungi</taxon>
        <taxon>Fungi incertae sedis</taxon>
        <taxon>Chytridiomycota</taxon>
        <taxon>Chytridiomycota incertae sedis</taxon>
        <taxon>Chytridiomycetes</taxon>
        <taxon>Rhizophydiales</taxon>
        <taxon>Rhizophydiales incertae sedis</taxon>
        <taxon>Batrachochytrium</taxon>
    </lineage>
</organism>
<feature type="region of interest" description="Disordered" evidence="7">
    <location>
        <begin position="67"/>
        <end position="92"/>
    </location>
</feature>
<reference evidence="9 10" key="1">
    <citation type="submission" date="2021-02" db="EMBL/GenBank/DDBJ databases">
        <title>Variation within the Batrachochytrium salamandrivorans European outbreak.</title>
        <authorList>
            <person name="Kelly M."/>
            <person name="Pasmans F."/>
            <person name="Shea T.P."/>
            <person name="Munoz J.F."/>
            <person name="Carranza S."/>
            <person name="Cuomo C.A."/>
            <person name="Martel A."/>
        </authorList>
    </citation>
    <scope>NUCLEOTIDE SEQUENCE [LARGE SCALE GENOMIC DNA]</scope>
    <source>
        <strain evidence="9 10">AMFP18/2</strain>
    </source>
</reference>
<dbReference type="InterPro" id="IPR001356">
    <property type="entry name" value="HD"/>
</dbReference>
<dbReference type="EMBL" id="JAFCIX010000340">
    <property type="protein sequence ID" value="KAH6594059.1"/>
    <property type="molecule type" value="Genomic_DNA"/>
</dbReference>
<feature type="region of interest" description="Disordered" evidence="7">
    <location>
        <begin position="348"/>
        <end position="408"/>
    </location>
</feature>
<dbReference type="InterPro" id="IPR017970">
    <property type="entry name" value="Homeobox_CS"/>
</dbReference>
<dbReference type="PROSITE" id="PS00027">
    <property type="entry name" value="HOMEOBOX_1"/>
    <property type="match status" value="1"/>
</dbReference>
<evidence type="ECO:0000256" key="4">
    <source>
        <dbReference type="ARBA" id="ARBA00023242"/>
    </source>
</evidence>
<feature type="domain" description="Homeobox" evidence="8">
    <location>
        <begin position="242"/>
        <end position="302"/>
    </location>
</feature>
<evidence type="ECO:0000256" key="6">
    <source>
        <dbReference type="RuleBase" id="RU000682"/>
    </source>
</evidence>
<name>A0ABQ8F8J2_9FUNG</name>
<comment type="caution">
    <text evidence="9">The sequence shown here is derived from an EMBL/GenBank/DDBJ whole genome shotgun (WGS) entry which is preliminary data.</text>
</comment>
<comment type="subcellular location">
    <subcellularLocation>
        <location evidence="1 5 6">Nucleus</location>
    </subcellularLocation>
</comment>
<dbReference type="CDD" id="cd00086">
    <property type="entry name" value="homeodomain"/>
    <property type="match status" value="1"/>
</dbReference>
<feature type="DNA-binding region" description="Homeobox" evidence="5">
    <location>
        <begin position="244"/>
        <end position="303"/>
    </location>
</feature>
<protein>
    <recommendedName>
        <fullName evidence="8">Homeobox domain-containing protein</fullName>
    </recommendedName>
</protein>
<dbReference type="SUPFAM" id="SSF46689">
    <property type="entry name" value="Homeodomain-like"/>
    <property type="match status" value="1"/>
</dbReference>
<gene>
    <name evidence="9" type="ORF">BASA50_006965</name>
</gene>
<feature type="compositionally biased region" description="Polar residues" evidence="7">
    <location>
        <begin position="146"/>
        <end position="164"/>
    </location>
</feature>
<keyword evidence="10" id="KW-1185">Reference proteome</keyword>
<evidence type="ECO:0000313" key="10">
    <source>
        <dbReference type="Proteomes" id="UP001648503"/>
    </source>
</evidence>
<dbReference type="Gene3D" id="1.10.10.60">
    <property type="entry name" value="Homeodomain-like"/>
    <property type="match status" value="1"/>
</dbReference>
<evidence type="ECO:0000256" key="1">
    <source>
        <dbReference type="ARBA" id="ARBA00004123"/>
    </source>
</evidence>
<evidence type="ECO:0000259" key="8">
    <source>
        <dbReference type="PROSITE" id="PS50071"/>
    </source>
</evidence>
<dbReference type="PANTHER" id="PTHR24324">
    <property type="entry name" value="HOMEOBOX PROTEIN HHEX"/>
    <property type="match status" value="1"/>
</dbReference>
<dbReference type="PROSITE" id="PS51257">
    <property type="entry name" value="PROKAR_LIPOPROTEIN"/>
    <property type="match status" value="1"/>
</dbReference>
<evidence type="ECO:0000256" key="2">
    <source>
        <dbReference type="ARBA" id="ARBA00023125"/>
    </source>
</evidence>
<dbReference type="SMART" id="SM00389">
    <property type="entry name" value="HOX"/>
    <property type="match status" value="1"/>
</dbReference>
<keyword evidence="4 5" id="KW-0539">Nucleus</keyword>
<accession>A0ABQ8F8J2</accession>
<proteinExistence type="predicted"/>
<dbReference type="InterPro" id="IPR009057">
    <property type="entry name" value="Homeodomain-like_sf"/>
</dbReference>